<dbReference type="Gene3D" id="3.30.70.1430">
    <property type="entry name" value="Multidrug efflux transporter AcrB pore domain"/>
    <property type="match status" value="1"/>
</dbReference>
<feature type="transmembrane region" description="Helical" evidence="1">
    <location>
        <begin position="105"/>
        <end position="123"/>
    </location>
</feature>
<dbReference type="PANTHER" id="PTHR32063">
    <property type="match status" value="1"/>
</dbReference>
<dbReference type="PANTHER" id="PTHR32063:SF0">
    <property type="entry name" value="SWARMING MOTILITY PROTEIN SWRC"/>
    <property type="match status" value="1"/>
</dbReference>
<keyword evidence="1" id="KW-1133">Transmembrane helix</keyword>
<dbReference type="SUPFAM" id="SSF82866">
    <property type="entry name" value="Multidrug efflux transporter AcrB transmembrane domain"/>
    <property type="match status" value="1"/>
</dbReference>
<dbReference type="Pfam" id="PF00873">
    <property type="entry name" value="ACR_tran"/>
    <property type="match status" value="1"/>
</dbReference>
<feature type="transmembrane region" description="Helical" evidence="1">
    <location>
        <begin position="18"/>
        <end position="37"/>
    </location>
</feature>
<protein>
    <submittedName>
        <fullName evidence="2">AcrB/AcrD/AcrF family protein</fullName>
    </submittedName>
</protein>
<keyword evidence="3" id="KW-1185">Reference proteome</keyword>
<dbReference type="Gene3D" id="1.20.1640.10">
    <property type="entry name" value="Multidrug efflux transporter AcrB transmembrane domain"/>
    <property type="match status" value="2"/>
</dbReference>
<feature type="transmembrane region" description="Helical" evidence="1">
    <location>
        <begin position="129"/>
        <end position="147"/>
    </location>
</feature>
<organism evidence="2 3">
    <name type="scientific">Paenibacillus macquariensis</name>
    <dbReference type="NCBI Taxonomy" id="948756"/>
    <lineage>
        <taxon>Bacteria</taxon>
        <taxon>Bacillati</taxon>
        <taxon>Bacillota</taxon>
        <taxon>Bacilli</taxon>
        <taxon>Bacillales</taxon>
        <taxon>Paenibacillaceae</taxon>
        <taxon>Paenibacillus</taxon>
    </lineage>
</organism>
<evidence type="ECO:0000313" key="2">
    <source>
        <dbReference type="EMBL" id="SIR69367.1"/>
    </source>
</evidence>
<feature type="transmembrane region" description="Helical" evidence="1">
    <location>
        <begin position="203"/>
        <end position="224"/>
    </location>
</feature>
<gene>
    <name evidence="2" type="ORF">SAMN05421578_1352</name>
</gene>
<proteinExistence type="predicted"/>
<evidence type="ECO:0000313" key="3">
    <source>
        <dbReference type="Proteomes" id="UP000186666"/>
    </source>
</evidence>
<reference evidence="2 3" key="1">
    <citation type="submission" date="2017-01" db="EMBL/GenBank/DDBJ databases">
        <authorList>
            <person name="Varghese N."/>
            <person name="Submissions S."/>
        </authorList>
    </citation>
    <scope>NUCLEOTIDE SEQUENCE [LARGE SCALE GENOMIC DNA]</scope>
    <source>
        <strain evidence="2 3">ATCC 23464</strain>
    </source>
</reference>
<dbReference type="Proteomes" id="UP000186666">
    <property type="component" value="Unassembled WGS sequence"/>
</dbReference>
<feature type="transmembrane region" description="Helical" evidence="1">
    <location>
        <begin position="154"/>
        <end position="176"/>
    </location>
</feature>
<evidence type="ECO:0000256" key="1">
    <source>
        <dbReference type="SAM" id="Phobius"/>
    </source>
</evidence>
<dbReference type="PRINTS" id="PR00702">
    <property type="entry name" value="ACRIFLAVINRP"/>
</dbReference>
<accession>A0ABY1KE36</accession>
<dbReference type="InterPro" id="IPR001036">
    <property type="entry name" value="Acrflvin-R"/>
</dbReference>
<dbReference type="RefSeq" id="WP_068579862.1">
    <property type="nucleotide sequence ID" value="NZ_FTNK01000035.1"/>
</dbReference>
<keyword evidence="1" id="KW-0472">Membrane</keyword>
<feature type="transmembrane region" description="Helical" evidence="1">
    <location>
        <begin position="67"/>
        <end position="84"/>
    </location>
</feature>
<sequence>MTLLTDRAHDLNGSLKGLVREGLLGCVFSMLCVLFFFRNVRSTLLIAVTLPISLLATTAILKSMGVTLNILTVSGLIVAMGRIVDDAIVILDNMYRRVQENKGKPILNVFASSVVEMLPAIFASTATTVAVYVPIALVGGIIGASYAGFAWSVVIALLVSFFVAMLVIPAFAFMGFREPNAKAVTLEPIMKPLLQSALTHKKTVISISLILFVVAALFASQLPFSLLPSTASGQVAIKVELPKGTPLSEVDKEVKNVEDVLQNNAKVASYSATFGSSFTPQADDVLMSRSYSACFFH</sequence>
<dbReference type="EMBL" id="FTNK01000035">
    <property type="protein sequence ID" value="SIR69367.1"/>
    <property type="molecule type" value="Genomic_DNA"/>
</dbReference>
<name>A0ABY1KE36_9BACL</name>
<comment type="caution">
    <text evidence="2">The sequence shown here is derived from an EMBL/GenBank/DDBJ whole genome shotgun (WGS) entry which is preliminary data.</text>
</comment>
<feature type="transmembrane region" description="Helical" evidence="1">
    <location>
        <begin position="44"/>
        <end position="61"/>
    </location>
</feature>
<keyword evidence="1" id="KW-0812">Transmembrane</keyword>